<evidence type="ECO:0000313" key="2">
    <source>
        <dbReference type="EMBL" id="MFL0167861.1"/>
    </source>
</evidence>
<keyword evidence="1" id="KW-1133">Transmembrane helix</keyword>
<sequence>MTKGFYCTEIKEQAELMAKRVARVYSGTSYVNIFELLENVNKLKQEMKVLYYSRVNYTALLIICKFNSAIFILLLEF</sequence>
<evidence type="ECO:0000313" key="3">
    <source>
        <dbReference type="Proteomes" id="UP001623600"/>
    </source>
</evidence>
<dbReference type="EMBL" id="JBJIAB010000040">
    <property type="protein sequence ID" value="MFL0167861.1"/>
    <property type="molecule type" value="Genomic_DNA"/>
</dbReference>
<comment type="caution">
    <text evidence="2">The sequence shown here is derived from an EMBL/GenBank/DDBJ whole genome shotgun (WGS) entry which is preliminary data.</text>
</comment>
<evidence type="ECO:0000256" key="1">
    <source>
        <dbReference type="SAM" id="Phobius"/>
    </source>
</evidence>
<dbReference type="InterPro" id="IPR025051">
    <property type="entry name" value="DUF3990"/>
</dbReference>
<protein>
    <submittedName>
        <fullName evidence="2">DUF3990 domain-containing protein</fullName>
    </submittedName>
</protein>
<dbReference type="RefSeq" id="WP_406762523.1">
    <property type="nucleotide sequence ID" value="NZ_JBJIAB010000040.1"/>
</dbReference>
<keyword evidence="1" id="KW-0472">Membrane</keyword>
<keyword evidence="3" id="KW-1185">Reference proteome</keyword>
<feature type="transmembrane region" description="Helical" evidence="1">
    <location>
        <begin position="55"/>
        <end position="75"/>
    </location>
</feature>
<reference evidence="2 3" key="1">
    <citation type="submission" date="2024-11" db="EMBL/GenBank/DDBJ databases">
        <authorList>
            <person name="Heng Y.C."/>
            <person name="Lim A.C.H."/>
            <person name="Lee J.K.Y."/>
            <person name="Kittelmann S."/>
        </authorList>
    </citation>
    <scope>NUCLEOTIDE SEQUENCE [LARGE SCALE GENOMIC DNA]</scope>
    <source>
        <strain evidence="2 3">WILCCON 0112</strain>
    </source>
</reference>
<name>A0ABW8SBA1_9CLOT</name>
<gene>
    <name evidence="2" type="ORF">ACJDTP_22640</name>
</gene>
<accession>A0ABW8SBA1</accession>
<proteinExistence type="predicted"/>
<keyword evidence="1" id="KW-0812">Transmembrane</keyword>
<dbReference type="Proteomes" id="UP001623600">
    <property type="component" value="Unassembled WGS sequence"/>
</dbReference>
<dbReference type="Pfam" id="PF13151">
    <property type="entry name" value="DUF3990"/>
    <property type="match status" value="1"/>
</dbReference>
<organism evidence="2 3">
    <name type="scientific">Candidatus Clostridium helianthi</name>
    <dbReference type="NCBI Taxonomy" id="3381660"/>
    <lineage>
        <taxon>Bacteria</taxon>
        <taxon>Bacillati</taxon>
        <taxon>Bacillota</taxon>
        <taxon>Clostridia</taxon>
        <taxon>Eubacteriales</taxon>
        <taxon>Clostridiaceae</taxon>
        <taxon>Clostridium</taxon>
    </lineage>
</organism>